<sequence>MTESQKIDPAKIRSYIRRQGRATAGQKLAMESYWDKYCLSPEQDFDAEQSFGRQAPLIVEIGFGNGDSLAHMAAANPDFNYLGIEVHRPGVGHLMLLLEQRGISNVRIYHHDAIEILEQKIVDNSVAGVHLFFPDPWHKRRHHKRRIVRPSFLELLQKKLVTGGYFHAATDWKDYAKNMLATLSTDVSLKNSSPAGDYCPRPDYRPMTKFENRGLNLGHGVWDLIFTKL</sequence>
<dbReference type="CDD" id="cd02440">
    <property type="entry name" value="AdoMet_MTases"/>
    <property type="match status" value="1"/>
</dbReference>
<evidence type="ECO:0000256" key="5">
    <source>
        <dbReference type="ARBA" id="ARBA00022691"/>
    </source>
</evidence>
<feature type="binding site" evidence="9">
    <location>
        <position position="135"/>
    </location>
    <ligand>
        <name>S-adenosyl-L-methionine</name>
        <dbReference type="ChEBI" id="CHEBI:59789"/>
    </ligand>
</feature>
<comment type="caution">
    <text evidence="9">Lacks conserved residue(s) required for the propagation of feature annotation.</text>
</comment>
<dbReference type="SUPFAM" id="SSF53335">
    <property type="entry name" value="S-adenosyl-L-methionine-dependent methyltransferases"/>
    <property type="match status" value="1"/>
</dbReference>
<feature type="binding site" evidence="9">
    <location>
        <begin position="208"/>
        <end position="211"/>
    </location>
    <ligand>
        <name>substrate</name>
    </ligand>
</feature>
<dbReference type="InterPro" id="IPR003358">
    <property type="entry name" value="tRNA_(Gua-N-7)_MeTrfase_Trmb"/>
</dbReference>
<evidence type="ECO:0000256" key="4">
    <source>
        <dbReference type="ARBA" id="ARBA00022679"/>
    </source>
</evidence>
<proteinExistence type="inferred from homology"/>
<dbReference type="GO" id="GO:0008176">
    <property type="term" value="F:tRNA (guanine(46)-N7)-methyltransferase activity"/>
    <property type="evidence" value="ECO:0007669"/>
    <property type="project" value="UniProtKB-UniRule"/>
</dbReference>
<evidence type="ECO:0000313" key="10">
    <source>
        <dbReference type="EMBL" id="OAI16487.1"/>
    </source>
</evidence>
<feature type="binding site" evidence="9">
    <location>
        <position position="60"/>
    </location>
    <ligand>
        <name>S-adenosyl-L-methionine</name>
        <dbReference type="ChEBI" id="CHEBI:59789"/>
    </ligand>
</feature>
<dbReference type="NCBIfam" id="TIGR00091">
    <property type="entry name" value="tRNA (guanosine(46)-N7)-methyltransferase TrmB"/>
    <property type="match status" value="1"/>
</dbReference>
<gene>
    <name evidence="9" type="primary">trmB</name>
    <name evidence="10" type="ORF">A1359_07505</name>
</gene>
<feature type="binding site" evidence="9">
    <location>
        <position position="171"/>
    </location>
    <ligand>
        <name>substrate</name>
    </ligand>
</feature>
<evidence type="ECO:0000256" key="3">
    <source>
        <dbReference type="ARBA" id="ARBA00022603"/>
    </source>
</evidence>
<dbReference type="Gene3D" id="3.40.50.150">
    <property type="entry name" value="Vaccinia Virus protein VP39"/>
    <property type="match status" value="1"/>
</dbReference>
<keyword evidence="6 9" id="KW-0819">tRNA processing</keyword>
<keyword evidence="11" id="KW-1185">Reference proteome</keyword>
<evidence type="ECO:0000256" key="6">
    <source>
        <dbReference type="ARBA" id="ARBA00022694"/>
    </source>
</evidence>
<comment type="catalytic activity">
    <reaction evidence="1 9">
        <text>guanosine(46) in tRNA + S-adenosyl-L-methionine = N(7)-methylguanosine(46) in tRNA + S-adenosyl-L-homocysteine</text>
        <dbReference type="Rhea" id="RHEA:42708"/>
        <dbReference type="Rhea" id="RHEA-COMP:10188"/>
        <dbReference type="Rhea" id="RHEA-COMP:10189"/>
        <dbReference type="ChEBI" id="CHEBI:57856"/>
        <dbReference type="ChEBI" id="CHEBI:59789"/>
        <dbReference type="ChEBI" id="CHEBI:74269"/>
        <dbReference type="ChEBI" id="CHEBI:74480"/>
        <dbReference type="EC" id="2.1.1.33"/>
    </reaction>
</comment>
<organism evidence="10 11">
    <name type="scientific">Methylomonas lenta</name>
    <dbReference type="NCBI Taxonomy" id="980561"/>
    <lineage>
        <taxon>Bacteria</taxon>
        <taxon>Pseudomonadati</taxon>
        <taxon>Pseudomonadota</taxon>
        <taxon>Gammaproteobacteria</taxon>
        <taxon>Methylococcales</taxon>
        <taxon>Methylococcaceae</taxon>
        <taxon>Methylomonas</taxon>
    </lineage>
</organism>
<evidence type="ECO:0000256" key="2">
    <source>
        <dbReference type="ARBA" id="ARBA00003015"/>
    </source>
</evidence>
<keyword evidence="4 9" id="KW-0808">Transferase</keyword>
<feature type="binding site" evidence="9">
    <location>
        <position position="139"/>
    </location>
    <ligand>
        <name>substrate</name>
    </ligand>
</feature>
<keyword evidence="3 9" id="KW-0489">Methyltransferase</keyword>
<comment type="pathway">
    <text evidence="7 9">tRNA modification; N(7)-methylguanine-tRNA biosynthesis.</text>
</comment>
<dbReference type="PANTHER" id="PTHR23417">
    <property type="entry name" value="3-DEOXY-D-MANNO-OCTULOSONIC-ACID TRANSFERASE/TRNA GUANINE-N 7 - -METHYLTRANSFERASE"/>
    <property type="match status" value="1"/>
</dbReference>
<feature type="binding site" evidence="9">
    <location>
        <position position="85"/>
    </location>
    <ligand>
        <name>S-adenosyl-L-methionine</name>
        <dbReference type="ChEBI" id="CHEBI:59789"/>
    </ligand>
</feature>
<dbReference type="InterPro" id="IPR029063">
    <property type="entry name" value="SAM-dependent_MTases_sf"/>
</dbReference>
<comment type="function">
    <text evidence="2 9">Catalyzes the formation of N(7)-methylguanine at position 46 (m7G46) in tRNA.</text>
</comment>
<evidence type="ECO:0000313" key="11">
    <source>
        <dbReference type="Proteomes" id="UP000078476"/>
    </source>
</evidence>
<comment type="caution">
    <text evidence="10">The sequence shown here is derived from an EMBL/GenBank/DDBJ whole genome shotgun (WGS) entry which is preliminary data.</text>
</comment>
<evidence type="ECO:0000256" key="1">
    <source>
        <dbReference type="ARBA" id="ARBA00000142"/>
    </source>
</evidence>
<dbReference type="UniPathway" id="UPA00989"/>
<dbReference type="FunFam" id="3.40.50.150:FF:000035">
    <property type="entry name" value="tRNA (guanine-N(7)-)-methyltransferase"/>
    <property type="match status" value="1"/>
</dbReference>
<dbReference type="PANTHER" id="PTHR23417:SF14">
    <property type="entry name" value="PENTACOTRIPEPTIDE-REPEAT REGION OF PRORP DOMAIN-CONTAINING PROTEIN"/>
    <property type="match status" value="1"/>
</dbReference>
<feature type="binding site" evidence="9">
    <location>
        <position position="112"/>
    </location>
    <ligand>
        <name>S-adenosyl-L-methionine</name>
        <dbReference type="ChEBI" id="CHEBI:59789"/>
    </ligand>
</feature>
<evidence type="ECO:0000256" key="7">
    <source>
        <dbReference type="ARBA" id="ARBA00060552"/>
    </source>
</evidence>
<dbReference type="GO" id="GO:0043527">
    <property type="term" value="C:tRNA methyltransferase complex"/>
    <property type="evidence" value="ECO:0007669"/>
    <property type="project" value="TreeGrafter"/>
</dbReference>
<keyword evidence="5 9" id="KW-0949">S-adenosyl-L-methionine</keyword>
<dbReference type="Proteomes" id="UP000078476">
    <property type="component" value="Unassembled WGS sequence"/>
</dbReference>
<dbReference type="EMBL" id="LUUI01000095">
    <property type="protein sequence ID" value="OAI16487.1"/>
    <property type="molecule type" value="Genomic_DNA"/>
</dbReference>
<evidence type="ECO:0000256" key="9">
    <source>
        <dbReference type="HAMAP-Rule" id="MF_01057"/>
    </source>
</evidence>
<evidence type="ECO:0000256" key="8">
    <source>
        <dbReference type="ARBA" id="ARBA00060767"/>
    </source>
</evidence>
<dbReference type="OrthoDB" id="9802090at2"/>
<dbReference type="InterPro" id="IPR055361">
    <property type="entry name" value="tRNA_methyltr_TrmB_bact"/>
</dbReference>
<dbReference type="PROSITE" id="PS51625">
    <property type="entry name" value="SAM_MT_TRMB"/>
    <property type="match status" value="1"/>
</dbReference>
<dbReference type="STRING" id="980561.A1359_07505"/>
<accession>A0A177NEP6</accession>
<dbReference type="Pfam" id="PF02390">
    <property type="entry name" value="Methyltransf_4"/>
    <property type="match status" value="1"/>
</dbReference>
<dbReference type="AlphaFoldDB" id="A0A177NEP6"/>
<protein>
    <recommendedName>
        <fullName evidence="9">tRNA (guanine-N(7)-)-methyltransferase</fullName>
        <ecNumber evidence="9">2.1.1.33</ecNumber>
    </recommendedName>
    <alternativeName>
        <fullName evidence="9">tRNA (guanine(46)-N(7))-methyltransferase</fullName>
    </alternativeName>
    <alternativeName>
        <fullName evidence="9">tRNA(m7G46)-methyltransferase</fullName>
    </alternativeName>
</protein>
<dbReference type="HAMAP" id="MF_01057">
    <property type="entry name" value="tRNA_methyltr_TrmB"/>
    <property type="match status" value="1"/>
</dbReference>
<name>A0A177NEP6_9GAMM</name>
<dbReference type="RefSeq" id="WP_066981013.1">
    <property type="nucleotide sequence ID" value="NZ_LUUI01000095.1"/>
</dbReference>
<reference evidence="10 11" key="1">
    <citation type="submission" date="2016-03" db="EMBL/GenBank/DDBJ databases">
        <authorList>
            <person name="Ploux O."/>
        </authorList>
    </citation>
    <scope>NUCLEOTIDE SEQUENCE [LARGE SCALE GENOMIC DNA]</scope>
    <source>
        <strain evidence="10 11">R-45370</strain>
    </source>
</reference>
<dbReference type="EC" id="2.1.1.33" evidence="9"/>
<comment type="similarity">
    <text evidence="8 9">Belongs to the class I-like SAM-binding methyltransferase superfamily. TrmB family.</text>
</comment>